<evidence type="ECO:0000256" key="1">
    <source>
        <dbReference type="ARBA" id="ARBA00004123"/>
    </source>
</evidence>
<dbReference type="InterPro" id="IPR001138">
    <property type="entry name" value="Zn2Cys6_DnaBD"/>
</dbReference>
<keyword evidence="2" id="KW-0479">Metal-binding</keyword>
<dbReference type="Pfam" id="PF00172">
    <property type="entry name" value="Zn_clus"/>
    <property type="match status" value="1"/>
</dbReference>
<dbReference type="GO" id="GO:0000976">
    <property type="term" value="F:transcription cis-regulatory region binding"/>
    <property type="evidence" value="ECO:0007669"/>
    <property type="project" value="TreeGrafter"/>
</dbReference>
<keyword evidence="7" id="KW-0175">Coiled coil</keyword>
<evidence type="ECO:0000256" key="6">
    <source>
        <dbReference type="ARBA" id="ARBA00023242"/>
    </source>
</evidence>
<evidence type="ECO:0000256" key="4">
    <source>
        <dbReference type="ARBA" id="ARBA00023125"/>
    </source>
</evidence>
<dbReference type="Gene3D" id="4.10.240.10">
    <property type="entry name" value="Zn(2)-C6 fungal-type DNA-binding domain"/>
    <property type="match status" value="1"/>
</dbReference>
<dbReference type="InterPro" id="IPR051089">
    <property type="entry name" value="prtT"/>
</dbReference>
<evidence type="ECO:0000259" key="8">
    <source>
        <dbReference type="PROSITE" id="PS50048"/>
    </source>
</evidence>
<dbReference type="SMART" id="SM00906">
    <property type="entry name" value="Fungal_trans"/>
    <property type="match status" value="1"/>
</dbReference>
<dbReference type="Proteomes" id="UP001175227">
    <property type="component" value="Unassembled WGS sequence"/>
</dbReference>
<keyword evidence="10" id="KW-1185">Reference proteome</keyword>
<protein>
    <submittedName>
        <fullName evidence="9">Fungal-specific transcription factor domain-containing protein</fullName>
    </submittedName>
</protein>
<feature type="domain" description="Zn(2)-C6 fungal-type" evidence="8">
    <location>
        <begin position="115"/>
        <end position="147"/>
    </location>
</feature>
<dbReference type="PROSITE" id="PS00463">
    <property type="entry name" value="ZN2_CY6_FUNGAL_1"/>
    <property type="match status" value="1"/>
</dbReference>
<dbReference type="GO" id="GO:0005634">
    <property type="term" value="C:nucleus"/>
    <property type="evidence" value="ECO:0007669"/>
    <property type="project" value="UniProtKB-SubCell"/>
</dbReference>
<evidence type="ECO:0000256" key="2">
    <source>
        <dbReference type="ARBA" id="ARBA00022723"/>
    </source>
</evidence>
<reference evidence="9" key="1">
    <citation type="submission" date="2023-06" db="EMBL/GenBank/DDBJ databases">
        <authorList>
            <consortium name="Lawrence Berkeley National Laboratory"/>
            <person name="Ahrendt S."/>
            <person name="Sahu N."/>
            <person name="Indic B."/>
            <person name="Wong-Bajracharya J."/>
            <person name="Merenyi Z."/>
            <person name="Ke H.-M."/>
            <person name="Monk M."/>
            <person name="Kocsube S."/>
            <person name="Drula E."/>
            <person name="Lipzen A."/>
            <person name="Balint B."/>
            <person name="Henrissat B."/>
            <person name="Andreopoulos B."/>
            <person name="Martin F.M."/>
            <person name="Harder C.B."/>
            <person name="Rigling D."/>
            <person name="Ford K.L."/>
            <person name="Foster G.D."/>
            <person name="Pangilinan J."/>
            <person name="Papanicolaou A."/>
            <person name="Barry K."/>
            <person name="LaButti K."/>
            <person name="Viragh M."/>
            <person name="Koriabine M."/>
            <person name="Yan M."/>
            <person name="Riley R."/>
            <person name="Champramary S."/>
            <person name="Plett K.L."/>
            <person name="Tsai I.J."/>
            <person name="Slot J."/>
            <person name="Sipos G."/>
            <person name="Plett J."/>
            <person name="Nagy L.G."/>
            <person name="Grigoriev I.V."/>
        </authorList>
    </citation>
    <scope>NUCLEOTIDE SEQUENCE</scope>
    <source>
        <strain evidence="9">ICMP 16352</strain>
    </source>
</reference>
<evidence type="ECO:0000256" key="3">
    <source>
        <dbReference type="ARBA" id="ARBA00023015"/>
    </source>
</evidence>
<dbReference type="GO" id="GO:0006351">
    <property type="term" value="P:DNA-templated transcription"/>
    <property type="evidence" value="ECO:0007669"/>
    <property type="project" value="InterPro"/>
</dbReference>
<gene>
    <name evidence="9" type="ORF">IW261DRAFT_1513683</name>
</gene>
<dbReference type="SUPFAM" id="SSF57701">
    <property type="entry name" value="Zn2/Cys6 DNA-binding domain"/>
    <property type="match status" value="1"/>
</dbReference>
<evidence type="ECO:0000256" key="7">
    <source>
        <dbReference type="SAM" id="Coils"/>
    </source>
</evidence>
<dbReference type="PANTHER" id="PTHR31845">
    <property type="entry name" value="FINGER DOMAIN PROTEIN, PUTATIVE-RELATED"/>
    <property type="match status" value="1"/>
</dbReference>
<evidence type="ECO:0000256" key="5">
    <source>
        <dbReference type="ARBA" id="ARBA00023163"/>
    </source>
</evidence>
<keyword evidence="4" id="KW-0238">DNA-binding</keyword>
<accession>A0AA39NSW9</accession>
<comment type="caution">
    <text evidence="9">The sequence shown here is derived from an EMBL/GenBank/DDBJ whole genome shotgun (WGS) entry which is preliminary data.</text>
</comment>
<comment type="subcellular location">
    <subcellularLocation>
        <location evidence="1">Nucleus</location>
    </subcellularLocation>
</comment>
<feature type="coiled-coil region" evidence="7">
    <location>
        <begin position="243"/>
        <end position="273"/>
    </location>
</feature>
<dbReference type="GO" id="GO:0000981">
    <property type="term" value="F:DNA-binding transcription factor activity, RNA polymerase II-specific"/>
    <property type="evidence" value="ECO:0007669"/>
    <property type="project" value="InterPro"/>
</dbReference>
<dbReference type="GO" id="GO:0008270">
    <property type="term" value="F:zinc ion binding"/>
    <property type="evidence" value="ECO:0007669"/>
    <property type="project" value="InterPro"/>
</dbReference>
<evidence type="ECO:0000313" key="9">
    <source>
        <dbReference type="EMBL" id="KAK0471065.1"/>
    </source>
</evidence>
<dbReference type="InterPro" id="IPR007219">
    <property type="entry name" value="XnlR_reg_dom"/>
</dbReference>
<evidence type="ECO:0000313" key="10">
    <source>
        <dbReference type="Proteomes" id="UP001175227"/>
    </source>
</evidence>
<keyword evidence="5" id="KW-0804">Transcription</keyword>
<organism evidence="9 10">
    <name type="scientific">Armillaria novae-zelandiae</name>
    <dbReference type="NCBI Taxonomy" id="153914"/>
    <lineage>
        <taxon>Eukaryota</taxon>
        <taxon>Fungi</taxon>
        <taxon>Dikarya</taxon>
        <taxon>Basidiomycota</taxon>
        <taxon>Agaricomycotina</taxon>
        <taxon>Agaricomycetes</taxon>
        <taxon>Agaricomycetidae</taxon>
        <taxon>Agaricales</taxon>
        <taxon>Marasmiineae</taxon>
        <taxon>Physalacriaceae</taxon>
        <taxon>Armillaria</taxon>
    </lineage>
</organism>
<dbReference type="AlphaFoldDB" id="A0AA39NSW9"/>
<sequence>MTCPTSTFYCAHSEPLRPPHDAHDLWYQQRINIHDNELRRLPTQHDHDQHLGEQQQSDSYNSHDHLPARVRYQSHLPTVSSGQQPTLNKKNGPSVMDGEGGFNVSGNDAVRRRGACIPCKKIKMKCDFPPGERACKRCKRKGYNCVVEAPKAKVYKRDRLLAEIRLKDAVIESLLKQLYNPYLVAPHSIDEYLESISPLDTNNLNVLAWLDRLNSRKRISAGSSFSSVRKEREQHNPLTHGDLEAQEREQMFLNRKETEKERENVQCDDASEARKGSSDYEFNLGYAKELDLPDILVLGLVTLEDAKRLFDIFYTYINPFISILDPILLTPKSTLARCPVLFTVICAIASRYHPPKSSIYPIAMRFAKHSAANALVQDEMKSVELCQAYILMSIYAVPERSWDRDLSWLYTGVAISMATDLRLYQSPTTESANETEEREALNRVRVWLLCFNFDQATAVQFGRPWIMKEDTIIHHSEEWYKKSQYNLDHDVHLCGYNSLLRIVARFHREVFSDRSRQIHSERVDLRSVTMRYDVEIDAFKEEWKERFPAGGLRCGTIPVRSQLHFYIHFYKLVIFSFGFHQVLHTGIEAWYHYFFSKCFEYAKSVVRYMNEELAPSGFMRYAPDRHFMCAAFASVFLFKLLRPEFSSCLDKVDEEESINLIVTLIDKFSSSDIAVDDRHTPKLYARFLTTLLSKYRHNGPQWMGAGNLHNASPRNINITRNIVGEKNGDGSEYQECAMLQGKGGYDFTGYQRPESQIPTYMPQTTQSSDIWPIKFANSMEFFHFTYGSESIDGRNGARSQGAIEDDVLASMQVLNDPEWLRAMAMPGYAFSDFAV</sequence>
<name>A0AA39NSW9_9AGAR</name>
<keyword evidence="6" id="KW-0539">Nucleus</keyword>
<dbReference type="EMBL" id="JAUEPR010000055">
    <property type="protein sequence ID" value="KAK0471065.1"/>
    <property type="molecule type" value="Genomic_DNA"/>
</dbReference>
<dbReference type="PANTHER" id="PTHR31845:SF19">
    <property type="entry name" value="TRANSCRIPTION FACTOR DOMAIN-CONTAINING PROTEIN"/>
    <property type="match status" value="1"/>
</dbReference>
<dbReference type="PROSITE" id="PS50048">
    <property type="entry name" value="ZN2_CY6_FUNGAL_2"/>
    <property type="match status" value="1"/>
</dbReference>
<dbReference type="Pfam" id="PF04082">
    <property type="entry name" value="Fungal_trans"/>
    <property type="match status" value="1"/>
</dbReference>
<keyword evidence="3" id="KW-0805">Transcription regulation</keyword>
<dbReference type="InterPro" id="IPR036864">
    <property type="entry name" value="Zn2-C6_fun-type_DNA-bd_sf"/>
</dbReference>
<proteinExistence type="predicted"/>
<dbReference type="CDD" id="cd12148">
    <property type="entry name" value="fungal_TF_MHR"/>
    <property type="match status" value="1"/>
</dbReference>
<dbReference type="CDD" id="cd00067">
    <property type="entry name" value="GAL4"/>
    <property type="match status" value="1"/>
</dbReference>